<dbReference type="Gene3D" id="3.30.70.20">
    <property type="match status" value="1"/>
</dbReference>
<comment type="function">
    <text evidence="1">Ferredoxins are iron-sulfur proteins that transfer electrons in a wide variety of metabolic reactions.</text>
</comment>
<sequence length="249" mass="28296">MRVLIDDKVCEASYGEYLLQVAKRNNIYIPTLCHSEALPGEGSCRLCIVEVIDKGYRKVVTSCIYPITKEITVVTNSKRIMNMRKTIIRLLSARVPNNETVSKLREEFDIKDLTRFSTDNIEQCILCGLCVKACEKLGTSAISAVNRGVTKKISTPYDEPSLVCIGCGACAYVCPTKAINIIEDDGRRRIWGKEFQLIKCESCGEYYATKEEVEFSTNKLNETSIQNICRKCRKKFNAEKFKEIYTDYK</sequence>
<keyword evidence="3" id="KW-0004">4Fe-4S</keyword>
<evidence type="ECO:0000259" key="8">
    <source>
        <dbReference type="PROSITE" id="PS51379"/>
    </source>
</evidence>
<evidence type="ECO:0000259" key="7">
    <source>
        <dbReference type="PROSITE" id="PS51085"/>
    </source>
</evidence>
<evidence type="ECO:0000256" key="2">
    <source>
        <dbReference type="ARBA" id="ARBA00013529"/>
    </source>
</evidence>
<evidence type="ECO:0000313" key="9">
    <source>
        <dbReference type="EMBL" id="MFL0268327.1"/>
    </source>
</evidence>
<dbReference type="Pfam" id="PF12838">
    <property type="entry name" value="Fer4_7"/>
    <property type="match status" value="1"/>
</dbReference>
<dbReference type="PANTHER" id="PTHR24960">
    <property type="entry name" value="PHOTOSYSTEM I IRON-SULFUR CENTER-RELATED"/>
    <property type="match status" value="1"/>
</dbReference>
<accession>A0ABW8TRG5</accession>
<protein>
    <recommendedName>
        <fullName evidence="2">Ferredoxin</fullName>
    </recommendedName>
</protein>
<keyword evidence="4" id="KW-0479">Metal-binding</keyword>
<dbReference type="Gene3D" id="3.10.20.740">
    <property type="match status" value="1"/>
</dbReference>
<dbReference type="RefSeq" id="WP_406764903.1">
    <property type="nucleotide sequence ID" value="NZ_JBJHZY010000001.1"/>
</dbReference>
<evidence type="ECO:0000313" key="10">
    <source>
        <dbReference type="Proteomes" id="UP001623661"/>
    </source>
</evidence>
<evidence type="ECO:0000256" key="3">
    <source>
        <dbReference type="ARBA" id="ARBA00022485"/>
    </source>
</evidence>
<dbReference type="PROSITE" id="PS51379">
    <property type="entry name" value="4FE4S_FER_2"/>
    <property type="match status" value="2"/>
</dbReference>
<dbReference type="Proteomes" id="UP001623661">
    <property type="component" value="Unassembled WGS sequence"/>
</dbReference>
<evidence type="ECO:0000256" key="6">
    <source>
        <dbReference type="ARBA" id="ARBA00023014"/>
    </source>
</evidence>
<dbReference type="Pfam" id="PF13510">
    <property type="entry name" value="Fer2_4"/>
    <property type="match status" value="1"/>
</dbReference>
<dbReference type="InterPro" id="IPR017896">
    <property type="entry name" value="4Fe4S_Fe-S-bd"/>
</dbReference>
<organism evidence="9 10">
    <name type="scientific">Candidatus Clostridium radicumherbarum</name>
    <dbReference type="NCBI Taxonomy" id="3381662"/>
    <lineage>
        <taxon>Bacteria</taxon>
        <taxon>Bacillati</taxon>
        <taxon>Bacillota</taxon>
        <taxon>Clostridia</taxon>
        <taxon>Eubacteriales</taxon>
        <taxon>Clostridiaceae</taxon>
        <taxon>Clostridium</taxon>
    </lineage>
</organism>
<dbReference type="PROSITE" id="PS00198">
    <property type="entry name" value="4FE4S_FER_1"/>
    <property type="match status" value="1"/>
</dbReference>
<dbReference type="InterPro" id="IPR050157">
    <property type="entry name" value="PSI_iron-sulfur_center"/>
</dbReference>
<reference evidence="9 10" key="1">
    <citation type="submission" date="2024-11" db="EMBL/GenBank/DDBJ databases">
        <authorList>
            <person name="Heng Y.C."/>
            <person name="Lim A.C.H."/>
            <person name="Lee J.K.Y."/>
            <person name="Kittelmann S."/>
        </authorList>
    </citation>
    <scope>NUCLEOTIDE SEQUENCE [LARGE SCALE GENOMIC DNA]</scope>
    <source>
        <strain evidence="9 10">WILCCON 0202</strain>
    </source>
</reference>
<dbReference type="PANTHER" id="PTHR24960:SF84">
    <property type="entry name" value="HYDROGENASE SUBUNIT"/>
    <property type="match status" value="1"/>
</dbReference>
<feature type="domain" description="2Fe-2S ferredoxin-type" evidence="7">
    <location>
        <begin position="1"/>
        <end position="79"/>
    </location>
</feature>
<name>A0ABW8TRG5_9CLOT</name>
<comment type="caution">
    <text evidence="9">The sequence shown here is derived from an EMBL/GenBank/DDBJ whole genome shotgun (WGS) entry which is preliminary data.</text>
</comment>
<dbReference type="PROSITE" id="PS51085">
    <property type="entry name" value="2FE2S_FER_2"/>
    <property type="match status" value="1"/>
</dbReference>
<dbReference type="EMBL" id="JBJHZY010000001">
    <property type="protein sequence ID" value="MFL0268327.1"/>
    <property type="molecule type" value="Genomic_DNA"/>
</dbReference>
<gene>
    <name evidence="9" type="ORF">ACJDUH_09435</name>
</gene>
<feature type="domain" description="4Fe-4S ferredoxin-type" evidence="8">
    <location>
        <begin position="154"/>
        <end position="184"/>
    </location>
</feature>
<proteinExistence type="predicted"/>
<evidence type="ECO:0000256" key="5">
    <source>
        <dbReference type="ARBA" id="ARBA00023004"/>
    </source>
</evidence>
<dbReference type="InterPro" id="IPR001041">
    <property type="entry name" value="2Fe-2S_ferredoxin-type"/>
</dbReference>
<keyword evidence="6" id="KW-0411">Iron-sulfur</keyword>
<evidence type="ECO:0000256" key="4">
    <source>
        <dbReference type="ARBA" id="ARBA00022723"/>
    </source>
</evidence>
<keyword evidence="5" id="KW-0408">Iron</keyword>
<dbReference type="SUPFAM" id="SSF54292">
    <property type="entry name" value="2Fe-2S ferredoxin-like"/>
    <property type="match status" value="1"/>
</dbReference>
<dbReference type="InterPro" id="IPR017900">
    <property type="entry name" value="4Fe4S_Fe_S_CS"/>
</dbReference>
<dbReference type="SUPFAM" id="SSF54862">
    <property type="entry name" value="4Fe-4S ferredoxins"/>
    <property type="match status" value="1"/>
</dbReference>
<dbReference type="InterPro" id="IPR036010">
    <property type="entry name" value="2Fe-2S_ferredoxin-like_sf"/>
</dbReference>
<feature type="domain" description="4Fe-4S ferredoxin-type" evidence="8">
    <location>
        <begin position="114"/>
        <end position="147"/>
    </location>
</feature>
<evidence type="ECO:0000256" key="1">
    <source>
        <dbReference type="ARBA" id="ARBA00003532"/>
    </source>
</evidence>
<dbReference type="CDD" id="cd00207">
    <property type="entry name" value="fer2"/>
    <property type="match status" value="1"/>
</dbReference>
<keyword evidence="10" id="KW-1185">Reference proteome</keyword>